<keyword evidence="2" id="KW-1185">Reference proteome</keyword>
<dbReference type="Proteomes" id="UP000293360">
    <property type="component" value="Unassembled WGS sequence"/>
</dbReference>
<proteinExistence type="predicted"/>
<dbReference type="PANTHER" id="PTHR34987:SF5">
    <property type="entry name" value="ALPHA-RHAMNOSIDASE"/>
    <property type="match status" value="1"/>
</dbReference>
<evidence type="ECO:0000313" key="1">
    <source>
        <dbReference type="EMBL" id="RYP02020.1"/>
    </source>
</evidence>
<dbReference type="PANTHER" id="PTHR34987">
    <property type="entry name" value="C, PUTATIVE (AFU_ORTHOLOGUE AFUA_3G02880)-RELATED"/>
    <property type="match status" value="1"/>
</dbReference>
<comment type="caution">
    <text evidence="1">The sequence shown here is derived from an EMBL/GenBank/DDBJ whole genome shotgun (WGS) entry which is preliminary data.</text>
</comment>
<name>A0A4Q4T9L3_9PEZI</name>
<organism evidence="1 2">
    <name type="scientific">Monosporascus ibericus</name>
    <dbReference type="NCBI Taxonomy" id="155417"/>
    <lineage>
        <taxon>Eukaryota</taxon>
        <taxon>Fungi</taxon>
        <taxon>Dikarya</taxon>
        <taxon>Ascomycota</taxon>
        <taxon>Pezizomycotina</taxon>
        <taxon>Sordariomycetes</taxon>
        <taxon>Xylariomycetidae</taxon>
        <taxon>Xylariales</taxon>
        <taxon>Xylariales incertae sedis</taxon>
        <taxon>Monosporascus</taxon>
    </lineage>
</organism>
<gene>
    <name evidence="1" type="ORF">DL764_005988</name>
</gene>
<reference evidence="1 2" key="1">
    <citation type="submission" date="2018-06" db="EMBL/GenBank/DDBJ databases">
        <title>Complete Genomes of Monosporascus.</title>
        <authorList>
            <person name="Robinson A.J."/>
            <person name="Natvig D.O."/>
        </authorList>
    </citation>
    <scope>NUCLEOTIDE SEQUENCE [LARGE SCALE GENOMIC DNA]</scope>
    <source>
        <strain evidence="1 2">CBS 110550</strain>
    </source>
</reference>
<protein>
    <submittedName>
        <fullName evidence="1">Uncharacterized protein</fullName>
    </submittedName>
</protein>
<evidence type="ECO:0000313" key="2">
    <source>
        <dbReference type="Proteomes" id="UP000293360"/>
    </source>
</evidence>
<dbReference type="AlphaFoldDB" id="A0A4Q4T9L3"/>
<dbReference type="STRING" id="155417.A0A4Q4T9L3"/>
<dbReference type="OrthoDB" id="10036721at2759"/>
<dbReference type="EMBL" id="QJNU01000333">
    <property type="protein sequence ID" value="RYP02020.1"/>
    <property type="molecule type" value="Genomic_DNA"/>
</dbReference>
<sequence length="219" mass="24116">MSVKVLKGNSSPWVFDLGVEIRGTVYVNQTMSGSPATLGFAFTESKTWISQRSDNSNGVADPDLTHYCKIDIIGPGTYVVLDKQRGGFRYLTLFLLGNSTSKLDIVRVEQEISFQPTWSDLRAQGYFHSDEELLNKIWSPWIGRGSGNVNGVAIAFGVMDPKSAEAASISKCFTENWMHTGPKSPKLLQSSSSFISSIKIEAHFGAGRTDRARQLIRTS</sequence>
<accession>A0A4Q4T9L3</accession>